<dbReference type="EMBL" id="LAZR01002792">
    <property type="protein sequence ID" value="KKN25572.1"/>
    <property type="molecule type" value="Genomic_DNA"/>
</dbReference>
<proteinExistence type="predicted"/>
<sequence length="131" mass="15195">MVKRLYSITDWDYHEGSITWDDLVDEDLNVIVTICTVAIAKEEYATKPCTSEARARFTSEVLMSSNGPVFFILGEDKIWDIYQDIESFTVQDIQKALDLLSKETSIKYQFIADAPPSWFEYLNHLIESKRE</sequence>
<evidence type="ECO:0000313" key="1">
    <source>
        <dbReference type="EMBL" id="KKN25572.1"/>
    </source>
</evidence>
<name>A0A0F9PLV7_9ZZZZ</name>
<comment type="caution">
    <text evidence="1">The sequence shown here is derived from an EMBL/GenBank/DDBJ whole genome shotgun (WGS) entry which is preliminary data.</text>
</comment>
<organism evidence="1">
    <name type="scientific">marine sediment metagenome</name>
    <dbReference type="NCBI Taxonomy" id="412755"/>
    <lineage>
        <taxon>unclassified sequences</taxon>
        <taxon>metagenomes</taxon>
        <taxon>ecological metagenomes</taxon>
    </lineage>
</organism>
<accession>A0A0F9PLV7</accession>
<gene>
    <name evidence="1" type="ORF">LCGC14_0883560</name>
</gene>
<reference evidence="1" key="1">
    <citation type="journal article" date="2015" name="Nature">
        <title>Complex archaea that bridge the gap between prokaryotes and eukaryotes.</title>
        <authorList>
            <person name="Spang A."/>
            <person name="Saw J.H."/>
            <person name="Jorgensen S.L."/>
            <person name="Zaremba-Niedzwiedzka K."/>
            <person name="Martijn J."/>
            <person name="Lind A.E."/>
            <person name="van Eijk R."/>
            <person name="Schleper C."/>
            <person name="Guy L."/>
            <person name="Ettema T.J."/>
        </authorList>
    </citation>
    <scope>NUCLEOTIDE SEQUENCE</scope>
</reference>
<protein>
    <submittedName>
        <fullName evidence="1">Uncharacterized protein</fullName>
    </submittedName>
</protein>
<dbReference type="AlphaFoldDB" id="A0A0F9PLV7"/>